<dbReference type="InterPro" id="IPR050546">
    <property type="entry name" value="Glycosyl_Hydrlase_16"/>
</dbReference>
<feature type="domain" description="GH16" evidence="2">
    <location>
        <begin position="43"/>
        <end position="322"/>
    </location>
</feature>
<dbReference type="PANTHER" id="PTHR10963:SF55">
    <property type="entry name" value="GLYCOSIDE HYDROLASE FAMILY 16 PROTEIN"/>
    <property type="match status" value="1"/>
</dbReference>
<reference evidence="3 4" key="1">
    <citation type="submission" date="2018-04" db="EMBL/GenBank/DDBJ databases">
        <title>Methylobacterium sp. PR1016A genome.</title>
        <authorList>
            <person name="Park W."/>
        </authorList>
    </citation>
    <scope>NUCLEOTIDE SEQUENCE [LARGE SCALE GENOMIC DNA]</scope>
    <source>
        <strain evidence="3 4">PR1016A</strain>
    </source>
</reference>
<proteinExistence type="inferred from homology"/>
<evidence type="ECO:0000313" key="3">
    <source>
        <dbReference type="EMBL" id="AWB23644.1"/>
    </source>
</evidence>
<dbReference type="Pfam" id="PF00722">
    <property type="entry name" value="Glyco_hydro_16"/>
    <property type="match status" value="1"/>
</dbReference>
<protein>
    <submittedName>
        <fullName evidence="3">Glycoside hydrolase family 16 protein</fullName>
    </submittedName>
</protein>
<evidence type="ECO:0000259" key="2">
    <source>
        <dbReference type="PROSITE" id="PS51762"/>
    </source>
</evidence>
<dbReference type="GO" id="GO:0004553">
    <property type="term" value="F:hydrolase activity, hydrolyzing O-glycosyl compounds"/>
    <property type="evidence" value="ECO:0007669"/>
    <property type="project" value="InterPro"/>
</dbReference>
<dbReference type="KEGG" id="mee:DA075_24405"/>
<dbReference type="InterPro" id="IPR000757">
    <property type="entry name" value="Beta-glucanase-like"/>
</dbReference>
<dbReference type="PANTHER" id="PTHR10963">
    <property type="entry name" value="GLYCOSYL HYDROLASE-RELATED"/>
    <property type="match status" value="1"/>
</dbReference>
<dbReference type="PROSITE" id="PS51762">
    <property type="entry name" value="GH16_2"/>
    <property type="match status" value="1"/>
</dbReference>
<keyword evidence="3" id="KW-0378">Hydrolase</keyword>
<name>A0A2R4WQ06_9HYPH</name>
<evidence type="ECO:0000256" key="1">
    <source>
        <dbReference type="ARBA" id="ARBA00006865"/>
    </source>
</evidence>
<dbReference type="EMBL" id="CP028843">
    <property type="protein sequence ID" value="AWB23644.1"/>
    <property type="molecule type" value="Genomic_DNA"/>
</dbReference>
<dbReference type="Proteomes" id="UP000244755">
    <property type="component" value="Chromosome 1"/>
</dbReference>
<gene>
    <name evidence="3" type="ORF">DA075_24405</name>
</gene>
<comment type="similarity">
    <text evidence="1">Belongs to the glycosyl hydrolase 16 family.</text>
</comment>
<dbReference type="OrthoDB" id="9809583at2"/>
<dbReference type="Gene3D" id="2.60.120.200">
    <property type="match status" value="1"/>
</dbReference>
<dbReference type="AlphaFoldDB" id="A0A2R4WQ06"/>
<dbReference type="RefSeq" id="WP_099955424.1">
    <property type="nucleotide sequence ID" value="NZ_CP028843.1"/>
</dbReference>
<sequence>MVNSPRDGLNAIGQYHEVGGWGRAVALPFRAAFIGFVTLMSGTTASGTPLPRSIDPAGFGKPTFEETWQKLDAGTDQVRPSVPHRWRTVLGHGSATSVFNRKGSDASQYVDKDFPGVENGKLGSTPLGLDPFELTPGSHVTIKGMPAPADLKPKLFGASYVGGVLTTRFSFSQLFGYFEISARLPTGKGIWPAWWLMPISGQWPQNGELDILEGLGASNEIYCSVHSSALPGKQLSQKVTLPFDVSSGWHRYGVAWSADEIVWYVDRQEVHRVATPADMKQVPMYLLLNVAVGGSWGGYPDASTRFPARFDIQRVTVWKLPG</sequence>
<dbReference type="CDD" id="cd08023">
    <property type="entry name" value="GH16_laminarinase_like"/>
    <property type="match status" value="1"/>
</dbReference>
<dbReference type="GO" id="GO:0005975">
    <property type="term" value="P:carbohydrate metabolic process"/>
    <property type="evidence" value="ECO:0007669"/>
    <property type="project" value="InterPro"/>
</dbReference>
<evidence type="ECO:0000313" key="4">
    <source>
        <dbReference type="Proteomes" id="UP000244755"/>
    </source>
</evidence>
<keyword evidence="4" id="KW-1185">Reference proteome</keyword>
<accession>A0A2R4WQ06</accession>
<dbReference type="SUPFAM" id="SSF49899">
    <property type="entry name" value="Concanavalin A-like lectins/glucanases"/>
    <property type="match status" value="1"/>
</dbReference>
<dbReference type="InterPro" id="IPR013320">
    <property type="entry name" value="ConA-like_dom_sf"/>
</dbReference>
<organism evidence="3 4">
    <name type="scientific">Methylobacterium currus</name>
    <dbReference type="NCBI Taxonomy" id="2051553"/>
    <lineage>
        <taxon>Bacteria</taxon>
        <taxon>Pseudomonadati</taxon>
        <taxon>Pseudomonadota</taxon>
        <taxon>Alphaproteobacteria</taxon>
        <taxon>Hyphomicrobiales</taxon>
        <taxon>Methylobacteriaceae</taxon>
        <taxon>Methylobacterium</taxon>
    </lineage>
</organism>